<dbReference type="PROSITE" id="PS00610">
    <property type="entry name" value="NA_NEUROTRAN_SYMP_1"/>
    <property type="match status" value="1"/>
</dbReference>
<evidence type="ECO:0000256" key="8">
    <source>
        <dbReference type="SAM" id="Phobius"/>
    </source>
</evidence>
<evidence type="ECO:0000256" key="6">
    <source>
        <dbReference type="RuleBase" id="RU003732"/>
    </source>
</evidence>
<dbReference type="RefSeq" id="WP_189425873.1">
    <property type="nucleotide sequence ID" value="NZ_BMZE01000002.1"/>
</dbReference>
<dbReference type="GO" id="GO:0035725">
    <property type="term" value="P:sodium ion transmembrane transport"/>
    <property type="evidence" value="ECO:0007669"/>
    <property type="project" value="TreeGrafter"/>
</dbReference>
<feature type="transmembrane region" description="Helical" evidence="8">
    <location>
        <begin position="65"/>
        <end position="86"/>
    </location>
</feature>
<dbReference type="GO" id="GO:0005886">
    <property type="term" value="C:plasma membrane"/>
    <property type="evidence" value="ECO:0007669"/>
    <property type="project" value="TreeGrafter"/>
</dbReference>
<protein>
    <recommendedName>
        <fullName evidence="6">Transporter</fullName>
    </recommendedName>
</protein>
<sequence length="129" mass="13913">MHQREQKSAPDTAEVECREQGTPVQHRPQWSSERAFVLSTAAVGVGLGNLWRFPYVLGDNGGGAFLLAYLLVMVAIAVPLASLEIASGRIGHGSTVAVFRRLKRPAASFGWAVVLLTLVINAYYFVVSG</sequence>
<keyword evidence="3 6" id="KW-0812">Transmembrane</keyword>
<feature type="region of interest" description="Disordered" evidence="7">
    <location>
        <begin position="1"/>
        <end position="29"/>
    </location>
</feature>
<feature type="transmembrane region" description="Helical" evidence="8">
    <location>
        <begin position="35"/>
        <end position="53"/>
    </location>
</feature>
<dbReference type="PANTHER" id="PTHR11616">
    <property type="entry name" value="SODIUM/CHLORIDE DEPENDENT TRANSPORTER"/>
    <property type="match status" value="1"/>
</dbReference>
<dbReference type="AlphaFoldDB" id="A0A918VV40"/>
<accession>A0A918VV40</accession>
<dbReference type="PROSITE" id="PS50267">
    <property type="entry name" value="NA_NEUROTRAN_SYMP_3"/>
    <property type="match status" value="1"/>
</dbReference>
<evidence type="ECO:0000313" key="9">
    <source>
        <dbReference type="EMBL" id="GHA27053.1"/>
    </source>
</evidence>
<reference evidence="9" key="1">
    <citation type="journal article" date="2014" name="Int. J. Syst. Evol. Microbiol.">
        <title>Complete genome sequence of Corynebacterium casei LMG S-19264T (=DSM 44701T), isolated from a smear-ripened cheese.</title>
        <authorList>
            <consortium name="US DOE Joint Genome Institute (JGI-PGF)"/>
            <person name="Walter F."/>
            <person name="Albersmeier A."/>
            <person name="Kalinowski J."/>
            <person name="Ruckert C."/>
        </authorList>
    </citation>
    <scope>NUCLEOTIDE SEQUENCE</scope>
    <source>
        <strain evidence="9">KCTC 32437</strain>
    </source>
</reference>
<organism evidence="9 10">
    <name type="scientific">Devosia pacifica</name>
    <dbReference type="NCBI Taxonomy" id="1335967"/>
    <lineage>
        <taxon>Bacteria</taxon>
        <taxon>Pseudomonadati</taxon>
        <taxon>Pseudomonadota</taxon>
        <taxon>Alphaproteobacteria</taxon>
        <taxon>Hyphomicrobiales</taxon>
        <taxon>Devosiaceae</taxon>
        <taxon>Devosia</taxon>
    </lineage>
</organism>
<dbReference type="PANTHER" id="PTHR11616:SF240">
    <property type="entry name" value="BLOATED TUBULES, ISOFORM B-RELATED"/>
    <property type="match status" value="1"/>
</dbReference>
<dbReference type="EMBL" id="BMZE01000002">
    <property type="protein sequence ID" value="GHA27053.1"/>
    <property type="molecule type" value="Genomic_DNA"/>
</dbReference>
<reference evidence="9" key="2">
    <citation type="submission" date="2020-09" db="EMBL/GenBank/DDBJ databases">
        <authorList>
            <person name="Sun Q."/>
            <person name="Kim S."/>
        </authorList>
    </citation>
    <scope>NUCLEOTIDE SEQUENCE</scope>
    <source>
        <strain evidence="9">KCTC 32437</strain>
    </source>
</reference>
<dbReference type="Pfam" id="PF00209">
    <property type="entry name" value="SNF"/>
    <property type="match status" value="1"/>
</dbReference>
<evidence type="ECO:0000256" key="5">
    <source>
        <dbReference type="ARBA" id="ARBA00023136"/>
    </source>
</evidence>
<name>A0A918VV40_9HYPH</name>
<keyword evidence="2 6" id="KW-0813">Transport</keyword>
<keyword evidence="10" id="KW-1185">Reference proteome</keyword>
<evidence type="ECO:0000256" key="3">
    <source>
        <dbReference type="ARBA" id="ARBA00022692"/>
    </source>
</evidence>
<evidence type="ECO:0000256" key="4">
    <source>
        <dbReference type="ARBA" id="ARBA00022989"/>
    </source>
</evidence>
<keyword evidence="5 8" id="KW-0472">Membrane</keyword>
<dbReference type="GO" id="GO:0015293">
    <property type="term" value="F:symporter activity"/>
    <property type="evidence" value="ECO:0007669"/>
    <property type="project" value="UniProtKB-KW"/>
</dbReference>
<evidence type="ECO:0000313" key="10">
    <source>
        <dbReference type="Proteomes" id="UP000646579"/>
    </source>
</evidence>
<evidence type="ECO:0000256" key="1">
    <source>
        <dbReference type="ARBA" id="ARBA00004141"/>
    </source>
</evidence>
<dbReference type="InterPro" id="IPR000175">
    <property type="entry name" value="Na/ntran_symport"/>
</dbReference>
<dbReference type="Proteomes" id="UP000646579">
    <property type="component" value="Unassembled WGS sequence"/>
</dbReference>
<keyword evidence="4 8" id="KW-1133">Transmembrane helix</keyword>
<proteinExistence type="inferred from homology"/>
<evidence type="ECO:0000256" key="7">
    <source>
        <dbReference type="SAM" id="MobiDB-lite"/>
    </source>
</evidence>
<feature type="transmembrane region" description="Helical" evidence="8">
    <location>
        <begin position="106"/>
        <end position="126"/>
    </location>
</feature>
<dbReference type="SUPFAM" id="SSF161070">
    <property type="entry name" value="SNF-like"/>
    <property type="match status" value="1"/>
</dbReference>
<comment type="subcellular location">
    <subcellularLocation>
        <location evidence="1">Membrane</location>
        <topology evidence="1">Multi-pass membrane protein</topology>
    </subcellularLocation>
</comment>
<keyword evidence="6" id="KW-0769">Symport</keyword>
<comment type="similarity">
    <text evidence="6">Belongs to the sodium:neurotransmitter symporter (SNF) (TC 2.A.22) family.</text>
</comment>
<dbReference type="PRINTS" id="PR00176">
    <property type="entry name" value="NANEUSMPORT"/>
</dbReference>
<evidence type="ECO:0000256" key="2">
    <source>
        <dbReference type="ARBA" id="ARBA00022448"/>
    </source>
</evidence>
<comment type="caution">
    <text evidence="9">The sequence shown here is derived from an EMBL/GenBank/DDBJ whole genome shotgun (WGS) entry which is preliminary data.</text>
</comment>
<dbReference type="InterPro" id="IPR037272">
    <property type="entry name" value="SNS_sf"/>
</dbReference>
<gene>
    <name evidence="9" type="ORF">GCM10007989_23600</name>
</gene>